<proteinExistence type="predicted"/>
<dbReference type="Proteomes" id="UP001592528">
    <property type="component" value="Unassembled WGS sequence"/>
</dbReference>
<dbReference type="EMBL" id="JBHEZZ010000017">
    <property type="protein sequence ID" value="MFC1404980.1"/>
    <property type="molecule type" value="Genomic_DNA"/>
</dbReference>
<evidence type="ECO:0008006" key="3">
    <source>
        <dbReference type="Google" id="ProtNLM"/>
    </source>
</evidence>
<evidence type="ECO:0000313" key="1">
    <source>
        <dbReference type="EMBL" id="MFC1404980.1"/>
    </source>
</evidence>
<protein>
    <recommendedName>
        <fullName evidence="3">Secreted protein</fullName>
    </recommendedName>
</protein>
<accession>A0ABV6UU30</accession>
<organism evidence="1 2">
    <name type="scientific">Streptacidiphilus cavernicola</name>
    <dbReference type="NCBI Taxonomy" id="3342716"/>
    <lineage>
        <taxon>Bacteria</taxon>
        <taxon>Bacillati</taxon>
        <taxon>Actinomycetota</taxon>
        <taxon>Actinomycetes</taxon>
        <taxon>Kitasatosporales</taxon>
        <taxon>Streptomycetaceae</taxon>
        <taxon>Streptacidiphilus</taxon>
    </lineage>
</organism>
<gene>
    <name evidence="1" type="ORF">ACEZDJ_27225</name>
</gene>
<comment type="caution">
    <text evidence="1">The sequence shown here is derived from an EMBL/GenBank/DDBJ whole genome shotgun (WGS) entry which is preliminary data.</text>
</comment>
<sequence>MTSPTQPPLLFLDVDGPLIPFGATLEQLPDGYPIYQTPPELRGLSANPLLARIDPALGPLLAALPYELVWATTWMADANECVAPRLGLPQLPVVDWPDPSYDDEFGALHWKTRPLLAYAAGRPFAWVDDEITDADRAWAAARHPGPSLLRRIDPSCGLLPDDFTALAAWAATLGPH</sequence>
<dbReference type="RefSeq" id="WP_030267104.1">
    <property type="nucleotide sequence ID" value="NZ_JBHEZZ010000017.1"/>
</dbReference>
<evidence type="ECO:0000313" key="2">
    <source>
        <dbReference type="Proteomes" id="UP001592528"/>
    </source>
</evidence>
<keyword evidence="2" id="KW-1185">Reference proteome</keyword>
<reference evidence="1 2" key="1">
    <citation type="submission" date="2024-09" db="EMBL/GenBank/DDBJ databases">
        <authorList>
            <person name="Lee S.D."/>
        </authorList>
    </citation>
    <scope>NUCLEOTIDE SEQUENCE [LARGE SCALE GENOMIC DNA]</scope>
    <source>
        <strain evidence="1 2">N1-5</strain>
    </source>
</reference>
<name>A0ABV6UU30_9ACTN</name>